<dbReference type="AlphaFoldDB" id="A0A3M7T8G8"/>
<proteinExistence type="predicted"/>
<feature type="transmembrane region" description="Helical" evidence="1">
    <location>
        <begin position="20"/>
        <end position="39"/>
    </location>
</feature>
<comment type="caution">
    <text evidence="2">The sequence shown here is derived from an EMBL/GenBank/DDBJ whole genome shotgun (WGS) entry which is preliminary data.</text>
</comment>
<organism evidence="2 3">
    <name type="scientific">Brachionus plicatilis</name>
    <name type="common">Marine rotifer</name>
    <name type="synonym">Brachionus muelleri</name>
    <dbReference type="NCBI Taxonomy" id="10195"/>
    <lineage>
        <taxon>Eukaryota</taxon>
        <taxon>Metazoa</taxon>
        <taxon>Spiralia</taxon>
        <taxon>Gnathifera</taxon>
        <taxon>Rotifera</taxon>
        <taxon>Eurotatoria</taxon>
        <taxon>Monogononta</taxon>
        <taxon>Pseudotrocha</taxon>
        <taxon>Ploima</taxon>
        <taxon>Brachionidae</taxon>
        <taxon>Brachionus</taxon>
    </lineage>
</organism>
<keyword evidence="1" id="KW-0472">Membrane</keyword>
<accession>A0A3M7T8G8</accession>
<protein>
    <submittedName>
        <fullName evidence="2">Uncharacterized protein</fullName>
    </submittedName>
</protein>
<dbReference type="Proteomes" id="UP000276133">
    <property type="component" value="Unassembled WGS sequence"/>
</dbReference>
<sequence>MKNSKFKVIICLMKNELFHVYINNITVCSSFGFEVLLFIKEFEKSKVEAQHFESWSHVSKQSVSFDSNETSSNILK</sequence>
<reference evidence="2 3" key="1">
    <citation type="journal article" date="2018" name="Sci. Rep.">
        <title>Genomic signatures of local adaptation to the degree of environmental predictability in rotifers.</title>
        <authorList>
            <person name="Franch-Gras L."/>
            <person name="Hahn C."/>
            <person name="Garcia-Roger E.M."/>
            <person name="Carmona M.J."/>
            <person name="Serra M."/>
            <person name="Gomez A."/>
        </authorList>
    </citation>
    <scope>NUCLEOTIDE SEQUENCE [LARGE SCALE GENOMIC DNA]</scope>
    <source>
        <strain evidence="2">HYR1</strain>
    </source>
</reference>
<keyword evidence="1" id="KW-0812">Transmembrane</keyword>
<keyword evidence="1" id="KW-1133">Transmembrane helix</keyword>
<evidence type="ECO:0000313" key="2">
    <source>
        <dbReference type="EMBL" id="RNA44239.1"/>
    </source>
</evidence>
<dbReference type="EMBL" id="REGN01000131">
    <property type="protein sequence ID" value="RNA44239.1"/>
    <property type="molecule type" value="Genomic_DNA"/>
</dbReference>
<keyword evidence="3" id="KW-1185">Reference proteome</keyword>
<evidence type="ECO:0000256" key="1">
    <source>
        <dbReference type="SAM" id="Phobius"/>
    </source>
</evidence>
<evidence type="ECO:0000313" key="3">
    <source>
        <dbReference type="Proteomes" id="UP000276133"/>
    </source>
</evidence>
<gene>
    <name evidence="2" type="ORF">BpHYR1_047770</name>
</gene>
<name>A0A3M7T8G8_BRAPC</name>